<evidence type="ECO:0000256" key="3">
    <source>
        <dbReference type="ARBA" id="ARBA00022490"/>
    </source>
</evidence>
<comment type="function">
    <text evidence="7">Catalyzes the hydrolysis of the adenine ring of phosphoribosyl-AMP.</text>
</comment>
<feature type="binding site" evidence="7">
    <location>
        <position position="86"/>
    </location>
    <ligand>
        <name>Zn(2+)</name>
        <dbReference type="ChEBI" id="CHEBI:29105"/>
        <note>ligand shared between dimeric partners</note>
    </ligand>
</feature>
<reference evidence="9" key="2">
    <citation type="journal article" date="2022" name="Nat. Microbiol.">
        <title>A closed Candidatus Odinarchaeum chromosome exposes Asgard archaeal viruses.</title>
        <authorList>
            <person name="Tamarit D."/>
            <person name="Caceres E.F."/>
            <person name="Krupovic M."/>
            <person name="Nijland R."/>
            <person name="Eme L."/>
            <person name="Robinson N.P."/>
            <person name="Ettema T.J.G."/>
        </authorList>
    </citation>
    <scope>NUCLEOTIDE SEQUENCE</scope>
    <source>
        <strain evidence="9">LCB_4</strain>
    </source>
</reference>
<protein>
    <recommendedName>
        <fullName evidence="7">Phosphoribosyl-AMP cyclohydrolase</fullName>
        <shortName evidence="7">PRA-CH</shortName>
        <ecNumber evidence="7">3.5.4.19</ecNumber>
    </recommendedName>
</protein>
<dbReference type="Gene3D" id="3.10.20.810">
    <property type="entry name" value="Phosphoribosyl-AMP cyclohydrolase"/>
    <property type="match status" value="1"/>
</dbReference>
<dbReference type="KEGG" id="oyw:OdinLCB4_005530"/>
<name>A0AAF0D1D7_ODILC</name>
<dbReference type="Proteomes" id="UP000186851">
    <property type="component" value="Chromosome"/>
</dbReference>
<dbReference type="EC" id="3.5.4.19" evidence="7"/>
<dbReference type="InterPro" id="IPR026660">
    <property type="entry name" value="PRA-CH"/>
</dbReference>
<evidence type="ECO:0000256" key="6">
    <source>
        <dbReference type="ARBA" id="ARBA00023102"/>
    </source>
</evidence>
<accession>A0AAF0D1D7</accession>
<keyword evidence="3 7" id="KW-0963">Cytoplasm</keyword>
<comment type="subunit">
    <text evidence="7">Homodimer.</text>
</comment>
<dbReference type="AlphaFoldDB" id="A0AAF0D1D7"/>
<keyword evidence="6 7" id="KW-0368">Histidine biosynthesis</keyword>
<evidence type="ECO:0000256" key="5">
    <source>
        <dbReference type="ARBA" id="ARBA00022801"/>
    </source>
</evidence>
<dbReference type="GO" id="GO:0004636">
    <property type="term" value="F:phosphoribosyl-ATP diphosphatase activity"/>
    <property type="evidence" value="ECO:0007669"/>
    <property type="project" value="UniProtKB-ARBA"/>
</dbReference>
<reference evidence="9" key="1">
    <citation type="journal article" date="2017" name="Nature">
        <title>Asgard archaea illuminate the origin of eukaryotic cellular complexity.</title>
        <authorList>
            <person name="Zaremba-Niedzwiedzka K."/>
            <person name="Caceres E.F."/>
            <person name="Saw J.H."/>
            <person name="Backstrom D."/>
            <person name="Juzokaite L."/>
            <person name="Vancaester E."/>
            <person name="Seitz K.W."/>
            <person name="Anantharaman K."/>
            <person name="Starnawski P."/>
            <person name="Kjeldsen K.U."/>
            <person name="Scott M.B."/>
            <person name="Nunoura T."/>
            <person name="Banfield J.F."/>
            <person name="Schramm A."/>
            <person name="Baker B.J."/>
            <person name="Spang A."/>
            <person name="Ettema T.J.G."/>
        </authorList>
    </citation>
    <scope>NUCLEOTIDE SEQUENCE</scope>
    <source>
        <strain evidence="9">LCB_4</strain>
    </source>
</reference>
<keyword evidence="7" id="KW-0862">Zinc</keyword>
<feature type="binding site" evidence="7">
    <location>
        <position position="89"/>
    </location>
    <ligand>
        <name>Mg(2+)</name>
        <dbReference type="ChEBI" id="CHEBI:18420"/>
    </ligand>
</feature>
<dbReference type="GO" id="GO:0004635">
    <property type="term" value="F:phosphoribosyl-AMP cyclohydrolase activity"/>
    <property type="evidence" value="ECO:0007669"/>
    <property type="project" value="UniProtKB-UniRule"/>
</dbReference>
<feature type="binding site" evidence="7">
    <location>
        <position position="102"/>
    </location>
    <ligand>
        <name>Zn(2+)</name>
        <dbReference type="ChEBI" id="CHEBI:29105"/>
        <note>ligand shared between dimeric partners</note>
    </ligand>
</feature>
<feature type="binding site" evidence="7">
    <location>
        <position position="109"/>
    </location>
    <ligand>
        <name>Zn(2+)</name>
        <dbReference type="ChEBI" id="CHEBI:29105"/>
        <note>ligand shared between dimeric partners</note>
    </ligand>
</feature>
<keyword evidence="7" id="KW-0460">Magnesium</keyword>
<evidence type="ECO:0000313" key="9">
    <source>
        <dbReference type="EMBL" id="WEU39930.1"/>
    </source>
</evidence>
<evidence type="ECO:0000256" key="2">
    <source>
        <dbReference type="ARBA" id="ARBA00005169"/>
    </source>
</evidence>
<proteinExistence type="inferred from homology"/>
<dbReference type="SUPFAM" id="SSF141734">
    <property type="entry name" value="HisI-like"/>
    <property type="match status" value="1"/>
</dbReference>
<dbReference type="GO" id="GO:0008270">
    <property type="term" value="F:zinc ion binding"/>
    <property type="evidence" value="ECO:0007669"/>
    <property type="project" value="UniProtKB-UniRule"/>
</dbReference>
<dbReference type="Pfam" id="PF01502">
    <property type="entry name" value="PRA-CH"/>
    <property type="match status" value="1"/>
</dbReference>
<gene>
    <name evidence="7 9" type="primary">hisI</name>
    <name evidence="9" type="ORF">OdinLCB4_005530</name>
</gene>
<dbReference type="HAMAP" id="MF_01021">
    <property type="entry name" value="HisI"/>
    <property type="match status" value="1"/>
</dbReference>
<dbReference type="EMBL" id="CP091871">
    <property type="protein sequence ID" value="WEU39930.1"/>
    <property type="molecule type" value="Genomic_DNA"/>
</dbReference>
<dbReference type="PANTHER" id="PTHR42945">
    <property type="entry name" value="HISTIDINE BIOSYNTHESIS BIFUNCTIONAL PROTEIN"/>
    <property type="match status" value="1"/>
</dbReference>
<feature type="binding site" evidence="7">
    <location>
        <position position="85"/>
    </location>
    <ligand>
        <name>Mg(2+)</name>
        <dbReference type="ChEBI" id="CHEBI:18420"/>
    </ligand>
</feature>
<feature type="binding site" evidence="7">
    <location>
        <position position="87"/>
    </location>
    <ligand>
        <name>Mg(2+)</name>
        <dbReference type="ChEBI" id="CHEBI:18420"/>
    </ligand>
</feature>
<keyword evidence="4 7" id="KW-0028">Amino-acid biosynthesis</keyword>
<evidence type="ECO:0000259" key="8">
    <source>
        <dbReference type="Pfam" id="PF01502"/>
    </source>
</evidence>
<dbReference type="InterPro" id="IPR038019">
    <property type="entry name" value="PRib_AMP_CycHydrolase_sf"/>
</dbReference>
<keyword evidence="7" id="KW-0479">Metal-binding</keyword>
<sequence>MILDEATANKIVESINFKKMNGLIPVVVQDITDNRVLMVAFADKEAVIKSLTKGFTHFYSRSRKKIWMKGDTSGHTQKIIEVYLDCDNDTILFKVEQNIAACHTGFRSCFYRKMNEKGEWFIAETRIFEPSKVYGKVEE</sequence>
<evidence type="ECO:0000313" key="10">
    <source>
        <dbReference type="Proteomes" id="UP000186851"/>
    </source>
</evidence>
<evidence type="ECO:0000256" key="7">
    <source>
        <dbReference type="HAMAP-Rule" id="MF_01021"/>
    </source>
</evidence>
<comment type="similarity">
    <text evidence="7">Belongs to the PRA-CH family.</text>
</comment>
<dbReference type="PANTHER" id="PTHR42945:SF1">
    <property type="entry name" value="HISTIDINE BIOSYNTHESIS BIFUNCTIONAL PROTEIN HIS7"/>
    <property type="match status" value="1"/>
</dbReference>
<dbReference type="GO" id="GO:0000287">
    <property type="term" value="F:magnesium ion binding"/>
    <property type="evidence" value="ECO:0007669"/>
    <property type="project" value="UniProtKB-UniRule"/>
</dbReference>
<dbReference type="FunFam" id="3.10.20.810:FF:000001">
    <property type="entry name" value="Histidine biosynthesis bifunctional protein HisIE"/>
    <property type="match status" value="1"/>
</dbReference>
<evidence type="ECO:0000256" key="1">
    <source>
        <dbReference type="ARBA" id="ARBA00000024"/>
    </source>
</evidence>
<dbReference type="NCBIfam" id="NF000768">
    <property type="entry name" value="PRK00051.1"/>
    <property type="match status" value="1"/>
</dbReference>
<comment type="cofactor">
    <cofactor evidence="7">
        <name>Mg(2+)</name>
        <dbReference type="ChEBI" id="CHEBI:18420"/>
    </cofactor>
    <text evidence="7">Binds 1 Mg(2+) ion per subunit.</text>
</comment>
<dbReference type="GO" id="GO:0005737">
    <property type="term" value="C:cytoplasm"/>
    <property type="evidence" value="ECO:0007669"/>
    <property type="project" value="UniProtKB-SubCell"/>
</dbReference>
<comment type="pathway">
    <text evidence="2 7">Amino-acid biosynthesis; L-histidine biosynthesis; L-histidine from 5-phospho-alpha-D-ribose 1-diphosphate: step 3/9.</text>
</comment>
<organism evidence="9 10">
    <name type="scientific">Odinarchaeota yellowstonii (strain LCB_4)</name>
    <dbReference type="NCBI Taxonomy" id="1841599"/>
    <lineage>
        <taxon>Archaea</taxon>
        <taxon>Promethearchaeati</taxon>
        <taxon>Candidatus Odinarchaeota</taxon>
        <taxon>Candidatus Odinarchaeia</taxon>
        <taxon>Candidatus Odinarchaeales</taxon>
        <taxon>Candidatus Odinarchaeaceae</taxon>
        <taxon>Candidatus Odinarchaeum</taxon>
    </lineage>
</organism>
<evidence type="ECO:0000256" key="4">
    <source>
        <dbReference type="ARBA" id="ARBA00022605"/>
    </source>
</evidence>
<feature type="domain" description="Phosphoribosyl-AMP cyclohydrolase" evidence="8">
    <location>
        <begin position="38"/>
        <end position="111"/>
    </location>
</feature>
<comment type="catalytic activity">
    <reaction evidence="1 7">
        <text>1-(5-phospho-beta-D-ribosyl)-5'-AMP + H2O = 1-(5-phospho-beta-D-ribosyl)-5-[(5-phospho-beta-D-ribosylamino)methylideneamino]imidazole-4-carboxamide</text>
        <dbReference type="Rhea" id="RHEA:20049"/>
        <dbReference type="ChEBI" id="CHEBI:15377"/>
        <dbReference type="ChEBI" id="CHEBI:58435"/>
        <dbReference type="ChEBI" id="CHEBI:59457"/>
        <dbReference type="EC" id="3.5.4.19"/>
    </reaction>
</comment>
<comment type="subcellular location">
    <subcellularLocation>
        <location evidence="7">Cytoplasm</location>
    </subcellularLocation>
</comment>
<keyword evidence="5 7" id="KW-0378">Hydrolase</keyword>
<dbReference type="InterPro" id="IPR002496">
    <property type="entry name" value="PRib_AMP_CycHydrolase_dom"/>
</dbReference>
<comment type="cofactor">
    <cofactor evidence="7">
        <name>Zn(2+)</name>
        <dbReference type="ChEBI" id="CHEBI:29105"/>
    </cofactor>
    <text evidence="7">Binds 1 zinc ion per subunit.</text>
</comment>
<dbReference type="GO" id="GO:0000105">
    <property type="term" value="P:L-histidine biosynthetic process"/>
    <property type="evidence" value="ECO:0007669"/>
    <property type="project" value="UniProtKB-UniRule"/>
</dbReference>